<reference evidence="1" key="2">
    <citation type="submission" date="2023-04" db="EMBL/GenBank/DDBJ databases">
        <authorList>
            <person name="Bu L."/>
            <person name="Lu L."/>
            <person name="Laidemitt M.R."/>
            <person name="Zhang S.M."/>
            <person name="Mutuku M."/>
            <person name="Mkoji G."/>
            <person name="Steinauer M."/>
            <person name="Loker E.S."/>
        </authorList>
    </citation>
    <scope>NUCLEOTIDE SEQUENCE</scope>
    <source>
        <strain evidence="1">KasaAsao</strain>
        <tissue evidence="1">Whole Snail</tissue>
    </source>
</reference>
<evidence type="ECO:0000313" key="2">
    <source>
        <dbReference type="Proteomes" id="UP001233172"/>
    </source>
</evidence>
<dbReference type="AlphaFoldDB" id="A0AAD8BZW3"/>
<accession>A0AAD8BZW3</accession>
<organism evidence="1 2">
    <name type="scientific">Biomphalaria pfeifferi</name>
    <name type="common">Bloodfluke planorb</name>
    <name type="synonym">Freshwater snail</name>
    <dbReference type="NCBI Taxonomy" id="112525"/>
    <lineage>
        <taxon>Eukaryota</taxon>
        <taxon>Metazoa</taxon>
        <taxon>Spiralia</taxon>
        <taxon>Lophotrochozoa</taxon>
        <taxon>Mollusca</taxon>
        <taxon>Gastropoda</taxon>
        <taxon>Heterobranchia</taxon>
        <taxon>Euthyneura</taxon>
        <taxon>Panpulmonata</taxon>
        <taxon>Hygrophila</taxon>
        <taxon>Lymnaeoidea</taxon>
        <taxon>Planorbidae</taxon>
        <taxon>Biomphalaria</taxon>
    </lineage>
</organism>
<dbReference type="EMBL" id="JASAOG010000020">
    <property type="protein sequence ID" value="KAK0063796.1"/>
    <property type="molecule type" value="Genomic_DNA"/>
</dbReference>
<proteinExistence type="predicted"/>
<reference evidence="1" key="1">
    <citation type="journal article" date="2023" name="PLoS Negl. Trop. Dis.">
        <title>A genome sequence for Biomphalaria pfeifferi, the major vector snail for the human-infecting parasite Schistosoma mansoni.</title>
        <authorList>
            <person name="Bu L."/>
            <person name="Lu L."/>
            <person name="Laidemitt M.R."/>
            <person name="Zhang S.M."/>
            <person name="Mutuku M."/>
            <person name="Mkoji G."/>
            <person name="Steinauer M."/>
            <person name="Loker E.S."/>
        </authorList>
    </citation>
    <scope>NUCLEOTIDE SEQUENCE</scope>
    <source>
        <strain evidence="1">KasaAsao</strain>
    </source>
</reference>
<keyword evidence="2" id="KW-1185">Reference proteome</keyword>
<comment type="caution">
    <text evidence="1">The sequence shown here is derived from an EMBL/GenBank/DDBJ whole genome shotgun (WGS) entry which is preliminary data.</text>
</comment>
<dbReference type="Proteomes" id="UP001233172">
    <property type="component" value="Unassembled WGS sequence"/>
</dbReference>
<sequence length="49" mass="5841">FIAFVDPLLNRSCFELATQMNDRTVTFMESRWHHLLVFLVLVNTRKCAR</sequence>
<protein>
    <submittedName>
        <fullName evidence="1">Uncharacterized protein</fullName>
    </submittedName>
</protein>
<feature type="non-terminal residue" evidence="1">
    <location>
        <position position="1"/>
    </location>
</feature>
<evidence type="ECO:0000313" key="1">
    <source>
        <dbReference type="EMBL" id="KAK0063796.1"/>
    </source>
</evidence>
<gene>
    <name evidence="1" type="ORF">Bpfe_006947</name>
</gene>
<name>A0AAD8BZW3_BIOPF</name>